<sequence length="106" mass="12474">MNYKDKLWIQGVILFIPLFMIIDGMIEKANGNIYHPDTFVLFDLLIMGVISLISVLLSAVKIISYGWRNISTYDKCYFIFYLLWLMPTIVLWLFFLNIIPISLLNF</sequence>
<proteinExistence type="predicted"/>
<organism evidence="2 3">
    <name type="scientific">Apilactobacillus micheneri</name>
    <dbReference type="NCBI Taxonomy" id="1899430"/>
    <lineage>
        <taxon>Bacteria</taxon>
        <taxon>Bacillati</taxon>
        <taxon>Bacillota</taxon>
        <taxon>Bacilli</taxon>
        <taxon>Lactobacillales</taxon>
        <taxon>Lactobacillaceae</taxon>
        <taxon>Apilactobacillus</taxon>
    </lineage>
</organism>
<reference evidence="2" key="1">
    <citation type="submission" date="2018-08" db="EMBL/GenBank/DDBJ databases">
        <title>Comparative genomics of wild bee and flower associated Lactobacillus reveals potential adaptation to the bee host.</title>
        <authorList>
            <person name="Vuong H.Q."/>
            <person name="Mcfrederick Q.S."/>
        </authorList>
    </citation>
    <scope>NUCLEOTIDE SEQUENCE</scope>
    <source>
        <strain evidence="2">HV_63</strain>
    </source>
</reference>
<feature type="transmembrane region" description="Helical" evidence="1">
    <location>
        <begin position="7"/>
        <end position="26"/>
    </location>
</feature>
<keyword evidence="1" id="KW-0472">Membrane</keyword>
<dbReference type="GeneID" id="58107622"/>
<dbReference type="AlphaFoldDB" id="A0A9Q8IMU9"/>
<comment type="caution">
    <text evidence="2">The sequence shown here is derived from an EMBL/GenBank/DDBJ whole genome shotgun (WGS) entry which is preliminary data.</text>
</comment>
<feature type="transmembrane region" description="Helical" evidence="1">
    <location>
        <begin position="38"/>
        <end position="57"/>
    </location>
</feature>
<keyword evidence="1" id="KW-0812">Transmembrane</keyword>
<evidence type="ECO:0000256" key="1">
    <source>
        <dbReference type="SAM" id="Phobius"/>
    </source>
</evidence>
<accession>A0A9Q8IMU9</accession>
<keyword evidence="1" id="KW-1133">Transmembrane helix</keyword>
<gene>
    <name evidence="2" type="ORF">DY130_00600</name>
</gene>
<name>A0A9Q8IMU9_9LACO</name>
<protein>
    <submittedName>
        <fullName evidence="2">Uncharacterized protein</fullName>
    </submittedName>
</protein>
<dbReference type="Proteomes" id="UP000784700">
    <property type="component" value="Unassembled WGS sequence"/>
</dbReference>
<dbReference type="RefSeq" id="WP_140936133.1">
    <property type="nucleotide sequence ID" value="NZ_QUBF01000001.1"/>
</dbReference>
<evidence type="ECO:0000313" key="3">
    <source>
        <dbReference type="Proteomes" id="UP000784700"/>
    </source>
</evidence>
<dbReference type="EMBL" id="QUBG01000001">
    <property type="protein sequence ID" value="TPR46045.1"/>
    <property type="molecule type" value="Genomic_DNA"/>
</dbReference>
<feature type="transmembrane region" description="Helical" evidence="1">
    <location>
        <begin position="78"/>
        <end position="103"/>
    </location>
</feature>
<evidence type="ECO:0000313" key="2">
    <source>
        <dbReference type="EMBL" id="TPR46045.1"/>
    </source>
</evidence>